<dbReference type="EMBL" id="CAJNNW010009458">
    <property type="protein sequence ID" value="CAE8650970.1"/>
    <property type="molecule type" value="Genomic_DNA"/>
</dbReference>
<evidence type="ECO:0000313" key="3">
    <source>
        <dbReference type="Proteomes" id="UP000626109"/>
    </source>
</evidence>
<dbReference type="AlphaFoldDB" id="A0A813IDS9"/>
<proteinExistence type="predicted"/>
<sequence length="105" mass="11128">QDSLKGLGCSLSECRREQGADKEVLAKMGSRLEMCHKYFSGLGKGLADAHRQVVSGEGGMLPPKLGDASMLPTLLPMPKVPRTPRTPGTPRGSMPSPRRAQLAGS</sequence>
<dbReference type="Proteomes" id="UP000626109">
    <property type="component" value="Unassembled WGS sequence"/>
</dbReference>
<feature type="region of interest" description="Disordered" evidence="1">
    <location>
        <begin position="58"/>
        <end position="105"/>
    </location>
</feature>
<comment type="caution">
    <text evidence="2">The sequence shown here is derived from an EMBL/GenBank/DDBJ whole genome shotgun (WGS) entry which is preliminary data.</text>
</comment>
<gene>
    <name evidence="2" type="ORF">PGLA2088_LOCUS8730</name>
</gene>
<name>A0A813IDS9_POLGL</name>
<organism evidence="2 3">
    <name type="scientific">Polarella glacialis</name>
    <name type="common">Dinoflagellate</name>
    <dbReference type="NCBI Taxonomy" id="89957"/>
    <lineage>
        <taxon>Eukaryota</taxon>
        <taxon>Sar</taxon>
        <taxon>Alveolata</taxon>
        <taxon>Dinophyceae</taxon>
        <taxon>Suessiales</taxon>
        <taxon>Suessiaceae</taxon>
        <taxon>Polarella</taxon>
    </lineage>
</organism>
<evidence type="ECO:0000313" key="2">
    <source>
        <dbReference type="EMBL" id="CAE8650970.1"/>
    </source>
</evidence>
<evidence type="ECO:0000256" key="1">
    <source>
        <dbReference type="SAM" id="MobiDB-lite"/>
    </source>
</evidence>
<feature type="compositionally biased region" description="Low complexity" evidence="1">
    <location>
        <begin position="83"/>
        <end position="92"/>
    </location>
</feature>
<reference evidence="2" key="1">
    <citation type="submission" date="2021-02" db="EMBL/GenBank/DDBJ databases">
        <authorList>
            <person name="Dougan E. K."/>
            <person name="Rhodes N."/>
            <person name="Thang M."/>
            <person name="Chan C."/>
        </authorList>
    </citation>
    <scope>NUCLEOTIDE SEQUENCE</scope>
</reference>
<feature type="non-terminal residue" evidence="2">
    <location>
        <position position="105"/>
    </location>
</feature>
<accession>A0A813IDS9</accession>
<protein>
    <submittedName>
        <fullName evidence="2">Uncharacterized protein</fullName>
    </submittedName>
</protein>